<dbReference type="GeneID" id="93799062"/>
<organism evidence="2 3">
    <name type="scientific">Sphingomonas melonis TY</name>
    <dbReference type="NCBI Taxonomy" id="621456"/>
    <lineage>
        <taxon>Bacteria</taxon>
        <taxon>Pseudomonadati</taxon>
        <taxon>Pseudomonadota</taxon>
        <taxon>Alphaproteobacteria</taxon>
        <taxon>Sphingomonadales</taxon>
        <taxon>Sphingomonadaceae</taxon>
        <taxon>Sphingomonas</taxon>
    </lineage>
</organism>
<dbReference type="Gene3D" id="1.20.1600.10">
    <property type="entry name" value="Outer membrane efflux proteins (OEP)"/>
    <property type="match status" value="1"/>
</dbReference>
<dbReference type="SUPFAM" id="SSF56954">
    <property type="entry name" value="Outer membrane efflux proteins (OEP)"/>
    <property type="match status" value="1"/>
</dbReference>
<evidence type="ECO:0000256" key="1">
    <source>
        <dbReference type="ARBA" id="ARBA00007613"/>
    </source>
</evidence>
<protein>
    <submittedName>
        <fullName evidence="2">Transporter</fullName>
    </submittedName>
</protein>
<name>A0A175Y3Z9_9SPHN</name>
<evidence type="ECO:0000313" key="3">
    <source>
        <dbReference type="Proteomes" id="UP000078460"/>
    </source>
</evidence>
<dbReference type="InterPro" id="IPR003423">
    <property type="entry name" value="OMP_efflux"/>
</dbReference>
<dbReference type="PANTHER" id="PTHR30203">
    <property type="entry name" value="OUTER MEMBRANE CATION EFFLUX PROTEIN"/>
    <property type="match status" value="1"/>
</dbReference>
<dbReference type="OrthoDB" id="9791261at2"/>
<dbReference type="InterPro" id="IPR010131">
    <property type="entry name" value="MdtP/NodT-like"/>
</dbReference>
<dbReference type="AlphaFoldDB" id="A0A175Y3Z9"/>
<dbReference type="EMBL" id="LQCK02000015">
    <property type="protein sequence ID" value="KZB95179.1"/>
    <property type="molecule type" value="Genomic_DNA"/>
</dbReference>
<dbReference type="STRING" id="621456.BJP26_07080"/>
<dbReference type="Proteomes" id="UP000078460">
    <property type="component" value="Unassembled WGS sequence"/>
</dbReference>
<comment type="caution">
    <text evidence="2">The sequence shown here is derived from an EMBL/GenBank/DDBJ whole genome shotgun (WGS) entry which is preliminary data.</text>
</comment>
<dbReference type="GO" id="GO:0015562">
    <property type="term" value="F:efflux transmembrane transporter activity"/>
    <property type="evidence" value="ECO:0007669"/>
    <property type="project" value="InterPro"/>
</dbReference>
<keyword evidence="3" id="KW-1185">Reference proteome</keyword>
<proteinExistence type="inferred from homology"/>
<evidence type="ECO:0000313" key="2">
    <source>
        <dbReference type="EMBL" id="KZB95179.1"/>
    </source>
</evidence>
<comment type="similarity">
    <text evidence="1">Belongs to the outer membrane factor (OMF) (TC 1.B.17) family.</text>
</comment>
<dbReference type="RefSeq" id="WP_017978510.1">
    <property type="nucleotide sequence ID" value="NZ_CP017578.1"/>
</dbReference>
<accession>A0A175Y3Z9</accession>
<sequence>MPLLAVILTACAHYSPAPLAEAPMLSATLPATADNPAGPLGVADVVALAVARDPDLVAARTKAGVAQAQLIQAGVLPNPSLTGALLPLVAGAGTVPAWNLGLAQDIKSLLVYKPKRRAARDSVGQVRADLLWQEWQVAGQARQLAVDIIAREQTRPLLDEAVRILGHRQRVTQAALAAGNATLVTAAPSAVGFQQARTTLQTLDQTQLQDRHKLNALLGLAPDAPLSLRTAVDLPPFDLTAARAGVTTLADRRPDLLALRFGYAAQDEGLRAAILSQFPDLILGATGSSDSSKVINVGPNAQVGLPLFDHNQGNIAIARATRAQLRAEYAARLTNATGEIGALLDEMAQLQRQLDLVERDLPAARLAASRAAAAFGAAALDERAYVDLITNRFTKEQELATLRLALLDRQVAVSTLLGLGLPGVETLGLVDPGTRGAAR</sequence>
<dbReference type="Pfam" id="PF02321">
    <property type="entry name" value="OEP"/>
    <property type="match status" value="1"/>
</dbReference>
<dbReference type="PANTHER" id="PTHR30203:SF24">
    <property type="entry name" value="BLR4935 PROTEIN"/>
    <property type="match status" value="1"/>
</dbReference>
<dbReference type="KEGG" id="smy:BJP26_07080"/>
<gene>
    <name evidence="2" type="ORF">AVM11_16990</name>
</gene>
<reference evidence="2" key="1">
    <citation type="submission" date="2016-03" db="EMBL/GenBank/DDBJ databases">
        <title>Sphingomonas melonis TY, whole genome shotgun sequencing.</title>
        <authorList>
            <person name="Wang H."/>
            <person name="Zhu P."/>
        </authorList>
    </citation>
    <scope>NUCLEOTIDE SEQUENCE [LARGE SCALE GENOMIC DNA]</scope>
    <source>
        <strain evidence="2">TY</strain>
    </source>
</reference>